<organism evidence="2 3">
    <name type="scientific">Sorghum bicolor</name>
    <name type="common">Sorghum</name>
    <name type="synonym">Sorghum vulgare</name>
    <dbReference type="NCBI Taxonomy" id="4558"/>
    <lineage>
        <taxon>Eukaryota</taxon>
        <taxon>Viridiplantae</taxon>
        <taxon>Streptophyta</taxon>
        <taxon>Embryophyta</taxon>
        <taxon>Tracheophyta</taxon>
        <taxon>Spermatophyta</taxon>
        <taxon>Magnoliopsida</taxon>
        <taxon>Liliopsida</taxon>
        <taxon>Poales</taxon>
        <taxon>Poaceae</taxon>
        <taxon>PACMAD clade</taxon>
        <taxon>Panicoideae</taxon>
        <taxon>Andropogonodae</taxon>
        <taxon>Andropogoneae</taxon>
        <taxon>Sorghinae</taxon>
        <taxon>Sorghum</taxon>
    </lineage>
</organism>
<dbReference type="OrthoDB" id="298344at2759"/>
<sequence>MPPPAEPFPSVTAGLSEQEAADADPDFLYFLRHVRLDGDAYTVVIPPEDGAASPPWVIRYEQPVPDHNAGTPVAGSECGAQRGPPSSEDSPRATSEAPRGEKRKAPDASPGGEVSSGAVPMEEDTTTPVAESAWFDSQPDIDEDYRFFLRHVREVEGKLVFKTGNCSITIGEGYVDHSDAEDDDDSEEEVEEGEEEEDDEVGNTASGQSGQEGIGTEEEDDEEEAIPASVTEVGNSDLPILKVKEEEVSKEEDDDVGPVSDIQIVNEPVYYETKKVEEGGEKPLNALVRGTTDLDPLGKKEASSSKAMPLNASELQGVIWPPHINDRPNSMFKEKLIEFLIKPFTQEEYDKYFALATDRRPLLKERRTRNKVAYYPWTHEMNKSYFDRYPDLAEQFNLQRNNYPNGLALLRGLFFWLQNIGQEDQFRPWSDEFKKYRVVPFVE</sequence>
<feature type="compositionally biased region" description="Acidic residues" evidence="1">
    <location>
        <begin position="215"/>
        <end position="225"/>
    </location>
</feature>
<gene>
    <name evidence="2" type="ORF">SORBI_3006G162300</name>
</gene>
<dbReference type="InParanoid" id="A0A1Z5REU9"/>
<keyword evidence="3" id="KW-1185">Reference proteome</keyword>
<evidence type="ECO:0000313" key="2">
    <source>
        <dbReference type="EMBL" id="OQU82031.1"/>
    </source>
</evidence>
<dbReference type="Gramene" id="OQU82031">
    <property type="protein sequence ID" value="OQU82031"/>
    <property type="gene ID" value="SORBI_3006G162300"/>
</dbReference>
<feature type="region of interest" description="Disordered" evidence="1">
    <location>
        <begin position="61"/>
        <end position="135"/>
    </location>
</feature>
<dbReference type="PANTHER" id="PTHR34194:SF30">
    <property type="entry name" value="POLYPROTEIN"/>
    <property type="match status" value="1"/>
</dbReference>
<dbReference type="ExpressionAtlas" id="A0A1Z5REU9">
    <property type="expression patterns" value="baseline"/>
</dbReference>
<feature type="region of interest" description="Disordered" evidence="1">
    <location>
        <begin position="171"/>
        <end position="241"/>
    </location>
</feature>
<name>A0A1Z5REU9_SORBI</name>
<feature type="compositionally biased region" description="Acidic residues" evidence="1">
    <location>
        <begin position="179"/>
        <end position="201"/>
    </location>
</feature>
<dbReference type="Proteomes" id="UP000000768">
    <property type="component" value="Chromosome 6"/>
</dbReference>
<reference evidence="3" key="2">
    <citation type="journal article" date="2018" name="Plant J.">
        <title>The Sorghum bicolor reference genome: improved assembly, gene annotations, a transcriptome atlas, and signatures of genome organization.</title>
        <authorList>
            <person name="McCormick R.F."/>
            <person name="Truong S.K."/>
            <person name="Sreedasyam A."/>
            <person name="Jenkins J."/>
            <person name="Shu S."/>
            <person name="Sims D."/>
            <person name="Kennedy M."/>
            <person name="Amirebrahimi M."/>
            <person name="Weers B.D."/>
            <person name="McKinley B."/>
            <person name="Mattison A."/>
            <person name="Morishige D.T."/>
            <person name="Grimwood J."/>
            <person name="Schmutz J."/>
            <person name="Mullet J.E."/>
        </authorList>
    </citation>
    <scope>NUCLEOTIDE SEQUENCE [LARGE SCALE GENOMIC DNA]</scope>
    <source>
        <strain evidence="3">cv. BTx623</strain>
    </source>
</reference>
<evidence type="ECO:0000313" key="3">
    <source>
        <dbReference type="Proteomes" id="UP000000768"/>
    </source>
</evidence>
<dbReference type="AlphaFoldDB" id="A0A1Z5REU9"/>
<dbReference type="PANTHER" id="PTHR34194">
    <property type="entry name" value="F14J8.16 PROTEIN"/>
    <property type="match status" value="1"/>
</dbReference>
<dbReference type="EMBL" id="CM000765">
    <property type="protein sequence ID" value="OQU82031.1"/>
    <property type="molecule type" value="Genomic_DNA"/>
</dbReference>
<evidence type="ECO:0000256" key="1">
    <source>
        <dbReference type="SAM" id="MobiDB-lite"/>
    </source>
</evidence>
<accession>A0A1Z5REU9</accession>
<dbReference type="STRING" id="4558.A0A1Z5REU9"/>
<reference evidence="2 3" key="1">
    <citation type="journal article" date="2009" name="Nature">
        <title>The Sorghum bicolor genome and the diversification of grasses.</title>
        <authorList>
            <person name="Paterson A.H."/>
            <person name="Bowers J.E."/>
            <person name="Bruggmann R."/>
            <person name="Dubchak I."/>
            <person name="Grimwood J."/>
            <person name="Gundlach H."/>
            <person name="Haberer G."/>
            <person name="Hellsten U."/>
            <person name="Mitros T."/>
            <person name="Poliakov A."/>
            <person name="Schmutz J."/>
            <person name="Spannagl M."/>
            <person name="Tang H."/>
            <person name="Wang X."/>
            <person name="Wicker T."/>
            <person name="Bharti A.K."/>
            <person name="Chapman J."/>
            <person name="Feltus F.A."/>
            <person name="Gowik U."/>
            <person name="Grigoriev I.V."/>
            <person name="Lyons E."/>
            <person name="Maher C.A."/>
            <person name="Martis M."/>
            <person name="Narechania A."/>
            <person name="Otillar R.P."/>
            <person name="Penning B.W."/>
            <person name="Salamov A.A."/>
            <person name="Wang Y."/>
            <person name="Zhang L."/>
            <person name="Carpita N.C."/>
            <person name="Freeling M."/>
            <person name="Gingle A.R."/>
            <person name="Hash C.T."/>
            <person name="Keller B."/>
            <person name="Klein P."/>
            <person name="Kresovich S."/>
            <person name="McCann M.C."/>
            <person name="Ming R."/>
            <person name="Peterson D.G."/>
            <person name="Mehboob-ur-Rahman"/>
            <person name="Ware D."/>
            <person name="Westhoff P."/>
            <person name="Mayer K.F."/>
            <person name="Messing J."/>
            <person name="Rokhsar D.S."/>
        </authorList>
    </citation>
    <scope>NUCLEOTIDE SEQUENCE [LARGE SCALE GENOMIC DNA]</scope>
    <source>
        <strain evidence="3">cv. BTx623</strain>
    </source>
</reference>
<proteinExistence type="predicted"/>
<protein>
    <submittedName>
        <fullName evidence="2">Uncharacterized protein</fullName>
    </submittedName>
</protein>